<feature type="domain" description="Reverse transcriptase" evidence="1">
    <location>
        <begin position="36"/>
        <end position="311"/>
    </location>
</feature>
<keyword evidence="3" id="KW-1185">Reference proteome</keyword>
<dbReference type="InterPro" id="IPR043502">
    <property type="entry name" value="DNA/RNA_pol_sf"/>
</dbReference>
<dbReference type="SUPFAM" id="SSF56672">
    <property type="entry name" value="DNA/RNA polymerases"/>
    <property type="match status" value="1"/>
</dbReference>
<dbReference type="Pfam" id="PF00078">
    <property type="entry name" value="RVT_1"/>
    <property type="match status" value="1"/>
</dbReference>
<evidence type="ECO:0000313" key="3">
    <source>
        <dbReference type="Proteomes" id="UP000472267"/>
    </source>
</evidence>
<accession>A0A672H2B5</accession>
<sequence>MGKTKPSSSPVDVLPSKLTASVFDTIGPWVTKMLNLSLASGVFPSIFKHAVVEPKLKKANLDQHELKNYRSISKLPYLFKLLEKVVTKQLTSFLQEHDIYDIFQSGFRKHHSTETALLKVSSEILISADLGRYTVLVLVDLSSAFDTVDHQILINKLQDLIGLSGSVLKWFSSYLTGRSFSVSANNTMSEPASLQYGVPQGSVLGPLLFLLYLLPLGQIIQQFSDASYHLFADDLQLYCTFKPSEAHKLSLLMNCLSLIKQWLRDNNLQLNSEKTETLIIAPDSAIPAIKQHFGDLSPSTKTELRNLGVIFDSTMSLDHHSRQLVRTCFFQLRNIAKLRPMVSKKELEMIIHAFISSRLDYCNSLFTCRNKKELACLQYV</sequence>
<dbReference type="Proteomes" id="UP000472267">
    <property type="component" value="Chromosome 22"/>
</dbReference>
<dbReference type="AlphaFoldDB" id="A0A672H2B5"/>
<protein>
    <recommendedName>
        <fullName evidence="1">Reverse transcriptase domain-containing protein</fullName>
    </recommendedName>
</protein>
<dbReference type="PROSITE" id="PS50878">
    <property type="entry name" value="RT_POL"/>
    <property type="match status" value="1"/>
</dbReference>
<evidence type="ECO:0000313" key="2">
    <source>
        <dbReference type="Ensembl" id="ENSSFAP00005020219.1"/>
    </source>
</evidence>
<reference evidence="2" key="1">
    <citation type="submission" date="2019-06" db="EMBL/GenBank/DDBJ databases">
        <authorList>
            <consortium name="Wellcome Sanger Institute Data Sharing"/>
        </authorList>
    </citation>
    <scope>NUCLEOTIDE SEQUENCE [LARGE SCALE GENOMIC DNA]</scope>
</reference>
<organism evidence="2 3">
    <name type="scientific">Salarias fasciatus</name>
    <name type="common">Jewelled blenny</name>
    <name type="synonym">Blennius fasciatus</name>
    <dbReference type="NCBI Taxonomy" id="181472"/>
    <lineage>
        <taxon>Eukaryota</taxon>
        <taxon>Metazoa</taxon>
        <taxon>Chordata</taxon>
        <taxon>Craniata</taxon>
        <taxon>Vertebrata</taxon>
        <taxon>Euteleostomi</taxon>
        <taxon>Actinopterygii</taxon>
        <taxon>Neopterygii</taxon>
        <taxon>Teleostei</taxon>
        <taxon>Neoteleostei</taxon>
        <taxon>Acanthomorphata</taxon>
        <taxon>Ovalentaria</taxon>
        <taxon>Blenniimorphae</taxon>
        <taxon>Blenniiformes</taxon>
        <taxon>Blennioidei</taxon>
        <taxon>Blenniidae</taxon>
        <taxon>Salariinae</taxon>
        <taxon>Salarias</taxon>
    </lineage>
</organism>
<dbReference type="PANTHER" id="PTHR33332">
    <property type="entry name" value="REVERSE TRANSCRIPTASE DOMAIN-CONTAINING PROTEIN"/>
    <property type="match status" value="1"/>
</dbReference>
<reference evidence="2" key="2">
    <citation type="submission" date="2025-08" db="UniProtKB">
        <authorList>
            <consortium name="Ensembl"/>
        </authorList>
    </citation>
    <scope>IDENTIFICATION</scope>
</reference>
<dbReference type="InParanoid" id="A0A672H2B5"/>
<name>A0A672H2B5_SALFA</name>
<dbReference type="CDD" id="cd01650">
    <property type="entry name" value="RT_nLTR_like"/>
    <property type="match status" value="1"/>
</dbReference>
<dbReference type="Ensembl" id="ENSSFAT00005021012.1">
    <property type="protein sequence ID" value="ENSSFAP00005020219.1"/>
    <property type="gene ID" value="ENSSFAG00005010534.1"/>
</dbReference>
<reference evidence="2" key="3">
    <citation type="submission" date="2025-09" db="UniProtKB">
        <authorList>
            <consortium name="Ensembl"/>
        </authorList>
    </citation>
    <scope>IDENTIFICATION</scope>
</reference>
<dbReference type="InterPro" id="IPR000477">
    <property type="entry name" value="RT_dom"/>
</dbReference>
<proteinExistence type="predicted"/>
<dbReference type="OMA" id="NKKELAC"/>
<evidence type="ECO:0000259" key="1">
    <source>
        <dbReference type="PROSITE" id="PS50878"/>
    </source>
</evidence>